<evidence type="ECO:0000256" key="1">
    <source>
        <dbReference type="ARBA" id="ARBA00004127"/>
    </source>
</evidence>
<dbReference type="RefSeq" id="XP_004178456.1">
    <property type="nucleotide sequence ID" value="XM_004178408.1"/>
</dbReference>
<dbReference type="eggNOG" id="KOG3989">
    <property type="taxonomic scope" value="Eukaryota"/>
</dbReference>
<dbReference type="FunCoup" id="I2GXT5">
    <property type="interactions" value="98"/>
</dbReference>
<dbReference type="OMA" id="CWVEYCA"/>
<feature type="transmembrane region" description="Helical" evidence="5">
    <location>
        <begin position="12"/>
        <end position="34"/>
    </location>
</feature>
<dbReference type="OrthoDB" id="1898221at2759"/>
<dbReference type="GeneID" id="14494111"/>
<proteinExistence type="predicted"/>
<feature type="transmembrane region" description="Helical" evidence="5">
    <location>
        <begin position="172"/>
        <end position="196"/>
    </location>
</feature>
<comment type="subcellular location">
    <subcellularLocation>
        <location evidence="1">Endomembrane system</location>
        <topology evidence="1">Multi-pass membrane protein</topology>
    </subcellularLocation>
</comment>
<feature type="transmembrane region" description="Helical" evidence="5">
    <location>
        <begin position="142"/>
        <end position="160"/>
    </location>
</feature>
<dbReference type="GO" id="GO:0016020">
    <property type="term" value="C:membrane"/>
    <property type="evidence" value="ECO:0007669"/>
    <property type="project" value="InterPro"/>
</dbReference>
<sequence length="254" mass="28456">MKLTADDASTLVLPQTTTSLIINVISLISASYGLNRASALPLPPTLAKAGDKQFLTNISVIATILSNIAGICNYFIQRRQHKDYKIGYPCDGKKRANFVSRHLLLPLALVLETIVPLVYWPLRLFFINLIMQGADEVDHYPIPVLVDVAIHLFPFIALFADHYLSGSDNKFILSNSVALVVVTTLGIAYNRWLAFIIDFEAGQKNPYPFLDVREPFRSVIFACVTTVAWGCYALYQKYPPRRELPINLGEKKLL</sequence>
<dbReference type="Pfam" id="PF04750">
    <property type="entry name" value="Far-17a_AIG1"/>
    <property type="match status" value="1"/>
</dbReference>
<evidence type="ECO:0000256" key="5">
    <source>
        <dbReference type="SAM" id="Phobius"/>
    </source>
</evidence>
<keyword evidence="2 5" id="KW-0812">Transmembrane</keyword>
<dbReference type="InParanoid" id="I2GXT5"/>
<evidence type="ECO:0000313" key="6">
    <source>
        <dbReference type="EMBL" id="CCH58937.1"/>
    </source>
</evidence>
<name>I2GXT5_HENB6</name>
<protein>
    <submittedName>
        <fullName evidence="6">Uncharacterized protein</fullName>
    </submittedName>
</protein>
<evidence type="ECO:0000256" key="4">
    <source>
        <dbReference type="ARBA" id="ARBA00023136"/>
    </source>
</evidence>
<feature type="transmembrane region" description="Helical" evidence="5">
    <location>
        <begin position="216"/>
        <end position="235"/>
    </location>
</feature>
<reference evidence="6 7" key="1">
    <citation type="journal article" date="2011" name="Proc. Natl. Acad. Sci. U.S.A.">
        <title>Evolutionary erosion of yeast sex chromosomes by mating-type switching accidents.</title>
        <authorList>
            <person name="Gordon J.L."/>
            <person name="Armisen D."/>
            <person name="Proux-Wera E."/>
            <person name="Oheigeartaigh S.S."/>
            <person name="Byrne K.P."/>
            <person name="Wolfe K.H."/>
        </authorList>
    </citation>
    <scope>NUCLEOTIDE SEQUENCE [LARGE SCALE GENOMIC DNA]</scope>
    <source>
        <strain evidence="7">ATCC 34711 / CBS 6284 / DSM 70876 / NBRC 10599 / NRRL Y-10934 / UCD 77-7</strain>
    </source>
</reference>
<evidence type="ECO:0000313" key="7">
    <source>
        <dbReference type="Proteomes" id="UP000002866"/>
    </source>
</evidence>
<gene>
    <name evidence="6" type="primary">TBLA0B00940</name>
    <name evidence="6" type="ORF">TBLA_0B00940</name>
</gene>
<organism evidence="6 7">
    <name type="scientific">Henningerozyma blattae (strain ATCC 34711 / CBS 6284 / DSM 70876 / NBRC 10599 / NRRL Y-10934 / UCD 77-7)</name>
    <name type="common">Yeast</name>
    <name type="synonym">Tetrapisispora blattae</name>
    <dbReference type="NCBI Taxonomy" id="1071380"/>
    <lineage>
        <taxon>Eukaryota</taxon>
        <taxon>Fungi</taxon>
        <taxon>Dikarya</taxon>
        <taxon>Ascomycota</taxon>
        <taxon>Saccharomycotina</taxon>
        <taxon>Saccharomycetes</taxon>
        <taxon>Saccharomycetales</taxon>
        <taxon>Saccharomycetaceae</taxon>
        <taxon>Henningerozyma</taxon>
    </lineage>
</organism>
<dbReference type="PANTHER" id="PTHR10989">
    <property type="entry name" value="ANDROGEN-INDUCED PROTEIN 1-RELATED"/>
    <property type="match status" value="1"/>
</dbReference>
<evidence type="ECO:0000256" key="2">
    <source>
        <dbReference type="ARBA" id="ARBA00022692"/>
    </source>
</evidence>
<dbReference type="EMBL" id="HE806317">
    <property type="protein sequence ID" value="CCH58937.1"/>
    <property type="molecule type" value="Genomic_DNA"/>
</dbReference>
<evidence type="ECO:0000256" key="3">
    <source>
        <dbReference type="ARBA" id="ARBA00022989"/>
    </source>
</evidence>
<dbReference type="AlphaFoldDB" id="I2GXT5"/>
<dbReference type="Proteomes" id="UP000002866">
    <property type="component" value="Chromosome 2"/>
</dbReference>
<feature type="transmembrane region" description="Helical" evidence="5">
    <location>
        <begin position="103"/>
        <end position="122"/>
    </location>
</feature>
<keyword evidence="7" id="KW-1185">Reference proteome</keyword>
<dbReference type="PANTHER" id="PTHR10989:SF16">
    <property type="entry name" value="AT02829P-RELATED"/>
    <property type="match status" value="1"/>
</dbReference>
<dbReference type="GO" id="GO:0005783">
    <property type="term" value="C:endoplasmic reticulum"/>
    <property type="evidence" value="ECO:0007669"/>
    <property type="project" value="EnsemblFungi"/>
</dbReference>
<keyword evidence="4 5" id="KW-0472">Membrane</keyword>
<dbReference type="KEGG" id="tbl:TBLA_0B00940"/>
<dbReference type="HOGENOM" id="CLU_087038_0_0_1"/>
<dbReference type="InterPro" id="IPR006838">
    <property type="entry name" value="ADTRP_AIG1"/>
</dbReference>
<accession>I2GXT5</accession>
<feature type="transmembrane region" description="Helical" evidence="5">
    <location>
        <begin position="54"/>
        <end position="76"/>
    </location>
</feature>
<keyword evidence="3 5" id="KW-1133">Transmembrane helix</keyword>